<accession>A0A246F8U1</accession>
<gene>
    <name evidence="2" type="ORF">CEG18_16610</name>
</gene>
<dbReference type="Pfam" id="PF11127">
    <property type="entry name" value="YgaP-like_TM"/>
    <property type="match status" value="1"/>
</dbReference>
<organism evidence="2 3">
    <name type="scientific">Pseudomonas nitroreducens</name>
    <dbReference type="NCBI Taxonomy" id="46680"/>
    <lineage>
        <taxon>Bacteria</taxon>
        <taxon>Pseudomonadati</taxon>
        <taxon>Pseudomonadota</taxon>
        <taxon>Gammaproteobacteria</taxon>
        <taxon>Pseudomonadales</taxon>
        <taxon>Pseudomonadaceae</taxon>
        <taxon>Pseudomonas</taxon>
    </lineage>
</organism>
<dbReference type="EMBL" id="NJBA01000005">
    <property type="protein sequence ID" value="OWP50057.1"/>
    <property type="molecule type" value="Genomic_DNA"/>
</dbReference>
<dbReference type="RefSeq" id="WP_088418888.1">
    <property type="nucleotide sequence ID" value="NZ_NJBA01000005.1"/>
</dbReference>
<reference evidence="2 3" key="1">
    <citation type="submission" date="2017-06" db="EMBL/GenBank/DDBJ databases">
        <title>Draft genome of Pseudomonas nitroreducens DF05.</title>
        <authorList>
            <person name="Iyer R."/>
        </authorList>
    </citation>
    <scope>NUCLEOTIDE SEQUENCE [LARGE SCALE GENOMIC DNA]</scope>
    <source>
        <strain evidence="2 3">DF05</strain>
    </source>
</reference>
<dbReference type="Proteomes" id="UP000198145">
    <property type="component" value="Unassembled WGS sequence"/>
</dbReference>
<dbReference type="AlphaFoldDB" id="A0A246F8U1"/>
<protein>
    <submittedName>
        <fullName evidence="2">Metallothionein</fullName>
    </submittedName>
</protein>
<feature type="domain" description="Inner membrane protein YgaP-like transmembrane" evidence="1">
    <location>
        <begin position="4"/>
        <end position="59"/>
    </location>
</feature>
<evidence type="ECO:0000313" key="3">
    <source>
        <dbReference type="Proteomes" id="UP000198145"/>
    </source>
</evidence>
<dbReference type="InterPro" id="IPR021309">
    <property type="entry name" value="YgaP-like_TM"/>
</dbReference>
<comment type="caution">
    <text evidence="2">The sequence shown here is derived from an EMBL/GenBank/DDBJ whole genome shotgun (WGS) entry which is preliminary data.</text>
</comment>
<proteinExistence type="predicted"/>
<evidence type="ECO:0000259" key="1">
    <source>
        <dbReference type="Pfam" id="PF11127"/>
    </source>
</evidence>
<name>A0A246F8U1_PSENT</name>
<sequence>MAEQKNLSGWERATSIATGLAAIGMGIRKGGLGGWLGVAAGVLAAKRGLTGHCAMKAAITGQHDALPEHLAPVTSPGPANPTVAESRIDHALEETFPASDPISP</sequence>
<evidence type="ECO:0000313" key="2">
    <source>
        <dbReference type="EMBL" id="OWP50057.1"/>
    </source>
</evidence>